<dbReference type="PANTHER" id="PTHR43877:SF2">
    <property type="entry name" value="AMINOALKYLPHOSPHONATE N-ACETYLTRANSFERASE-RELATED"/>
    <property type="match status" value="1"/>
</dbReference>
<evidence type="ECO:0000256" key="2">
    <source>
        <dbReference type="ARBA" id="ARBA00023315"/>
    </source>
</evidence>
<evidence type="ECO:0000313" key="5">
    <source>
        <dbReference type="Proteomes" id="UP000217154"/>
    </source>
</evidence>
<dbReference type="CDD" id="cd04301">
    <property type="entry name" value="NAT_SF"/>
    <property type="match status" value="1"/>
</dbReference>
<dbReference type="Pfam" id="PF00583">
    <property type="entry name" value="Acetyltransf_1"/>
    <property type="match status" value="1"/>
</dbReference>
<dbReference type="InterPro" id="IPR000182">
    <property type="entry name" value="GNAT_dom"/>
</dbReference>
<evidence type="ECO:0000256" key="1">
    <source>
        <dbReference type="ARBA" id="ARBA00022679"/>
    </source>
</evidence>
<dbReference type="Gene3D" id="3.40.630.30">
    <property type="match status" value="1"/>
</dbReference>
<dbReference type="EMBL" id="CP023284">
    <property type="protein sequence ID" value="ATA55019.1"/>
    <property type="molecule type" value="Genomic_DNA"/>
</dbReference>
<gene>
    <name evidence="4" type="ORF">CKY39_18730</name>
</gene>
<dbReference type="Proteomes" id="UP000217154">
    <property type="component" value="Chromosome"/>
</dbReference>
<dbReference type="AlphaFoldDB" id="A0A250DM18"/>
<name>A0A250DM18_9BURK</name>
<dbReference type="RefSeq" id="WP_095745478.1">
    <property type="nucleotide sequence ID" value="NZ_CP023284.1"/>
</dbReference>
<dbReference type="PROSITE" id="PS51186">
    <property type="entry name" value="GNAT"/>
    <property type="match status" value="1"/>
</dbReference>
<reference evidence="4 5" key="1">
    <citation type="submission" date="2017-09" db="EMBL/GenBank/DDBJ databases">
        <title>The diverse metabolic capabilities of V. boronicumulans make it an excellent choice for continued studies on novel biodegradation.</title>
        <authorList>
            <person name="Sun S."/>
        </authorList>
    </citation>
    <scope>NUCLEOTIDE SEQUENCE [LARGE SCALE GENOMIC DNA]</scope>
    <source>
        <strain evidence="4 5">J1</strain>
    </source>
</reference>
<organism evidence="4 5">
    <name type="scientific">Variovorax boronicumulans</name>
    <dbReference type="NCBI Taxonomy" id="436515"/>
    <lineage>
        <taxon>Bacteria</taxon>
        <taxon>Pseudomonadati</taxon>
        <taxon>Pseudomonadota</taxon>
        <taxon>Betaproteobacteria</taxon>
        <taxon>Burkholderiales</taxon>
        <taxon>Comamonadaceae</taxon>
        <taxon>Variovorax</taxon>
    </lineage>
</organism>
<dbReference type="PANTHER" id="PTHR43877">
    <property type="entry name" value="AMINOALKYLPHOSPHONATE N-ACETYLTRANSFERASE-RELATED-RELATED"/>
    <property type="match status" value="1"/>
</dbReference>
<sequence length="157" mass="16941">MQISIENPNQPDVVQLIDDLDAYQKPLYPPESHYGIDIAALSAAHVLFAVARDAAGTAIGCGAVVMNPGYGELKRMYVRPQNRGQGVAAKVLGFLEAEAAARGCAMFRLETGVSQPEALAFYARAGYARRERFGDYPDDPLSVFMQKTAATAAPHRP</sequence>
<dbReference type="SUPFAM" id="SSF55729">
    <property type="entry name" value="Acyl-CoA N-acyltransferases (Nat)"/>
    <property type="match status" value="1"/>
</dbReference>
<accession>A0A250DM18</accession>
<dbReference type="InterPro" id="IPR050832">
    <property type="entry name" value="Bact_Acetyltransf"/>
</dbReference>
<dbReference type="InterPro" id="IPR016181">
    <property type="entry name" value="Acyl_CoA_acyltransferase"/>
</dbReference>
<protein>
    <submittedName>
        <fullName evidence="4">GNAT family N-acetyltransferase</fullName>
    </submittedName>
</protein>
<keyword evidence="2" id="KW-0012">Acyltransferase</keyword>
<dbReference type="GO" id="GO:0016747">
    <property type="term" value="F:acyltransferase activity, transferring groups other than amino-acyl groups"/>
    <property type="evidence" value="ECO:0007669"/>
    <property type="project" value="InterPro"/>
</dbReference>
<evidence type="ECO:0000259" key="3">
    <source>
        <dbReference type="PROSITE" id="PS51186"/>
    </source>
</evidence>
<proteinExistence type="predicted"/>
<feature type="domain" description="N-acetyltransferase" evidence="3">
    <location>
        <begin position="3"/>
        <end position="150"/>
    </location>
</feature>
<dbReference type="KEGG" id="vbo:CKY39_18730"/>
<evidence type="ECO:0000313" key="4">
    <source>
        <dbReference type="EMBL" id="ATA55019.1"/>
    </source>
</evidence>
<keyword evidence="1 4" id="KW-0808">Transferase</keyword>